<evidence type="ECO:0000313" key="2">
    <source>
        <dbReference type="Proteomes" id="UP000011668"/>
    </source>
</evidence>
<gene>
    <name evidence="1" type="ORF">AG1IA_05268</name>
</gene>
<dbReference type="AlphaFoldDB" id="L8WRT2"/>
<comment type="caution">
    <text evidence="1">The sequence shown here is derived from an EMBL/GenBank/DDBJ whole genome shotgun (WGS) entry which is preliminary data.</text>
</comment>
<dbReference type="OrthoDB" id="3232153at2759"/>
<sequence length="642" mass="73009">MSSCSGRWVVWRPRQPQQWPTDALANWAVDACAEVDWVCAQRLTCVKAHPLVDGRGGVLEFPYGDFDRVERAVRDWEYRHQHDRRLLEYWSRVGGYPQPYVSVMICYKLVRCRIDECLGTGPSLKAAKATAAERLLRSGHCRHPFYPPDFICPDTVVLSFDDSRYSEYFASLFLFSHSFIRCIPTTLHNRTSIPSFIITTIRSRRFASLLFLNNTVEPVLLHQFILRQFRSLGVSPFVLGITYLPRNCYTDANRSISNDHSNYSDTSKRERVSSKLVGSSSAAGWVLNLEKLLDALITALEKLHGSEVSPLSLCPSAPLHPPVTTCPARIFSDGRDTFLQFLAHHCDTLKSFCGTLGAERPCTGPQHFPENFQNPNETVVFLGLGKNEAGEYPYLLQSDNRWSSVAALSRQRSTLIKAASVRHLHMNRIPSSGRWETWNPDSRQHPTDALAKWETKTKAKVDWQESSYRRPKNEIIHRVVPYLTCIKCCAIPSHDGFPLTFYFQDWKHLEITSRSIVDQWMDRQATYELINYWPCFGWEAGRQIVSILVCYRLNYSPVDDCFGEGRNLKDARTEAARKLLKSGHCRLLFGLSGHETNPQSDTDGYIPDLIPTTPTTSTNMSALRDAGSNHAFAHQHTLAARV</sequence>
<name>L8WRT2_THACA</name>
<reference evidence="1 2" key="1">
    <citation type="journal article" date="2013" name="Nat. Commun.">
        <title>The evolution and pathogenic mechanisms of the rice sheath blight pathogen.</title>
        <authorList>
            <person name="Zheng A."/>
            <person name="Lin R."/>
            <person name="Xu L."/>
            <person name="Qin P."/>
            <person name="Tang C."/>
            <person name="Ai P."/>
            <person name="Zhang D."/>
            <person name="Liu Y."/>
            <person name="Sun Z."/>
            <person name="Feng H."/>
            <person name="Wang Y."/>
            <person name="Chen Y."/>
            <person name="Liang X."/>
            <person name="Fu R."/>
            <person name="Li Q."/>
            <person name="Zhang J."/>
            <person name="Yu X."/>
            <person name="Xie Z."/>
            <person name="Ding L."/>
            <person name="Guan P."/>
            <person name="Tang J."/>
            <person name="Liang Y."/>
            <person name="Wang S."/>
            <person name="Deng Q."/>
            <person name="Li S."/>
            <person name="Zhu J."/>
            <person name="Wang L."/>
            <person name="Liu H."/>
            <person name="Li P."/>
        </authorList>
    </citation>
    <scope>NUCLEOTIDE SEQUENCE [LARGE SCALE GENOMIC DNA]</scope>
    <source>
        <strain evidence="2">AG-1 IA</strain>
    </source>
</reference>
<dbReference type="HOGENOM" id="CLU_426532_0_0_1"/>
<proteinExistence type="predicted"/>
<evidence type="ECO:0000313" key="1">
    <source>
        <dbReference type="EMBL" id="ELU40700.1"/>
    </source>
</evidence>
<protein>
    <submittedName>
        <fullName evidence="1">Dsrm domain-containing protein</fullName>
    </submittedName>
</protein>
<keyword evidence="2" id="KW-1185">Reference proteome</keyword>
<organism evidence="1 2">
    <name type="scientific">Thanatephorus cucumeris (strain AG1-IA)</name>
    <name type="common">Rice sheath blight fungus</name>
    <name type="synonym">Rhizoctonia solani</name>
    <dbReference type="NCBI Taxonomy" id="983506"/>
    <lineage>
        <taxon>Eukaryota</taxon>
        <taxon>Fungi</taxon>
        <taxon>Dikarya</taxon>
        <taxon>Basidiomycota</taxon>
        <taxon>Agaricomycotina</taxon>
        <taxon>Agaricomycetes</taxon>
        <taxon>Cantharellales</taxon>
        <taxon>Ceratobasidiaceae</taxon>
        <taxon>Rhizoctonia</taxon>
        <taxon>Rhizoctonia solani AG-1</taxon>
    </lineage>
</organism>
<accession>L8WRT2</accession>
<dbReference type="EMBL" id="AFRT01001358">
    <property type="protein sequence ID" value="ELU40700.1"/>
    <property type="molecule type" value="Genomic_DNA"/>
</dbReference>
<dbReference type="Proteomes" id="UP000011668">
    <property type="component" value="Unassembled WGS sequence"/>
</dbReference>